<protein>
    <submittedName>
        <fullName evidence="2">Uncharacterized protein</fullName>
    </submittedName>
</protein>
<dbReference type="AlphaFoldDB" id="A0A0L0MZV0"/>
<reference evidence="2 3" key="1">
    <citation type="journal article" date="2015" name="BMC Genomics">
        <title>The genome of the truffle-parasite Tolypocladium ophioglossoides and the evolution of antifungal peptaibiotics.</title>
        <authorList>
            <person name="Quandt C.A."/>
            <person name="Bushley K.E."/>
            <person name="Spatafora J.W."/>
        </authorList>
    </citation>
    <scope>NUCLEOTIDE SEQUENCE [LARGE SCALE GENOMIC DNA]</scope>
    <source>
        <strain evidence="2 3">CBS 100239</strain>
    </source>
</reference>
<dbReference type="Proteomes" id="UP000036947">
    <property type="component" value="Unassembled WGS sequence"/>
</dbReference>
<proteinExistence type="predicted"/>
<feature type="compositionally biased region" description="Basic and acidic residues" evidence="1">
    <location>
        <begin position="56"/>
        <end position="69"/>
    </location>
</feature>
<organism evidence="2 3">
    <name type="scientific">Tolypocladium ophioglossoides (strain CBS 100239)</name>
    <name type="common">Snaketongue truffleclub</name>
    <name type="synonym">Elaphocordyceps ophioglossoides</name>
    <dbReference type="NCBI Taxonomy" id="1163406"/>
    <lineage>
        <taxon>Eukaryota</taxon>
        <taxon>Fungi</taxon>
        <taxon>Dikarya</taxon>
        <taxon>Ascomycota</taxon>
        <taxon>Pezizomycotina</taxon>
        <taxon>Sordariomycetes</taxon>
        <taxon>Hypocreomycetidae</taxon>
        <taxon>Hypocreales</taxon>
        <taxon>Ophiocordycipitaceae</taxon>
        <taxon>Tolypocladium</taxon>
    </lineage>
</organism>
<keyword evidence="3" id="KW-1185">Reference proteome</keyword>
<feature type="region of interest" description="Disordered" evidence="1">
    <location>
        <begin position="46"/>
        <end position="69"/>
    </location>
</feature>
<accession>A0A0L0MZV0</accession>
<dbReference type="OrthoDB" id="10253869at2759"/>
<sequence length="115" mass="13266">MIVDWPLLFHVSPAGISYAGCRLSGALGKWDIPVWHGRFADKRPRTVPPRYRIRPHREPRDQRGDVNREDDMLGWGHHDETMFEAVLDVAGHHFDVFAQDRIYVATAAIQHGREN</sequence>
<comment type="caution">
    <text evidence="2">The sequence shown here is derived from an EMBL/GenBank/DDBJ whole genome shotgun (WGS) entry which is preliminary data.</text>
</comment>
<evidence type="ECO:0000256" key="1">
    <source>
        <dbReference type="SAM" id="MobiDB-lite"/>
    </source>
</evidence>
<gene>
    <name evidence="2" type="ORF">TOPH_07902</name>
</gene>
<dbReference type="EMBL" id="LFRF01000036">
    <property type="protein sequence ID" value="KND87428.1"/>
    <property type="molecule type" value="Genomic_DNA"/>
</dbReference>
<evidence type="ECO:0000313" key="2">
    <source>
        <dbReference type="EMBL" id="KND87428.1"/>
    </source>
</evidence>
<name>A0A0L0MZV0_TOLOC</name>
<evidence type="ECO:0000313" key="3">
    <source>
        <dbReference type="Proteomes" id="UP000036947"/>
    </source>
</evidence>